<protein>
    <submittedName>
        <fullName evidence="1">Uncharacterized protein</fullName>
    </submittedName>
</protein>
<dbReference type="EMBL" id="RCMK01000139">
    <property type="protein sequence ID" value="KAG2947180.1"/>
    <property type="molecule type" value="Genomic_DNA"/>
</dbReference>
<organism evidence="1 2">
    <name type="scientific">Phytophthora cactorum</name>
    <dbReference type="NCBI Taxonomy" id="29920"/>
    <lineage>
        <taxon>Eukaryota</taxon>
        <taxon>Sar</taxon>
        <taxon>Stramenopiles</taxon>
        <taxon>Oomycota</taxon>
        <taxon>Peronosporomycetes</taxon>
        <taxon>Peronosporales</taxon>
        <taxon>Peronosporaceae</taxon>
        <taxon>Phytophthora</taxon>
    </lineage>
</organism>
<evidence type="ECO:0000313" key="1">
    <source>
        <dbReference type="EMBL" id="KAG2947180.1"/>
    </source>
</evidence>
<evidence type="ECO:0000313" key="2">
    <source>
        <dbReference type="Proteomes" id="UP000736787"/>
    </source>
</evidence>
<sequence length="35" mass="4146">MSRAKNSTARTVDPMGNDRDYSALIYWAWCTWYKS</sequence>
<dbReference type="Proteomes" id="UP000736787">
    <property type="component" value="Unassembled WGS sequence"/>
</dbReference>
<accession>A0A8T1E4Q9</accession>
<reference evidence="1" key="1">
    <citation type="submission" date="2018-10" db="EMBL/GenBank/DDBJ databases">
        <title>Effector identification in a new, highly contiguous assembly of the strawberry crown rot pathogen Phytophthora cactorum.</title>
        <authorList>
            <person name="Armitage A.D."/>
            <person name="Nellist C.F."/>
            <person name="Bates H."/>
            <person name="Vickerstaff R.J."/>
            <person name="Harrison R.J."/>
        </authorList>
    </citation>
    <scope>NUCLEOTIDE SEQUENCE</scope>
    <source>
        <strain evidence="1">4040</strain>
    </source>
</reference>
<name>A0A8T1E4Q9_9STRA</name>
<proteinExistence type="predicted"/>
<comment type="caution">
    <text evidence="1">The sequence shown here is derived from an EMBL/GenBank/DDBJ whole genome shotgun (WGS) entry which is preliminary data.</text>
</comment>
<dbReference type="AlphaFoldDB" id="A0A8T1E4Q9"/>
<gene>
    <name evidence="1" type="ORF">PC117_g7005</name>
</gene>